<feature type="compositionally biased region" description="Polar residues" evidence="1">
    <location>
        <begin position="1"/>
        <end position="23"/>
    </location>
</feature>
<reference evidence="3" key="1">
    <citation type="journal article" date="2017" name="Genome Biol.">
        <title>Comparative genomics reveals high biological diversity and specific adaptations in the industrially and medically important fungal genus Aspergillus.</title>
        <authorList>
            <person name="de Vries R.P."/>
            <person name="Riley R."/>
            <person name="Wiebenga A."/>
            <person name="Aguilar-Osorio G."/>
            <person name="Amillis S."/>
            <person name="Uchima C.A."/>
            <person name="Anderluh G."/>
            <person name="Asadollahi M."/>
            <person name="Askin M."/>
            <person name="Barry K."/>
            <person name="Battaglia E."/>
            <person name="Bayram O."/>
            <person name="Benocci T."/>
            <person name="Braus-Stromeyer S.A."/>
            <person name="Caldana C."/>
            <person name="Canovas D."/>
            <person name="Cerqueira G.C."/>
            <person name="Chen F."/>
            <person name="Chen W."/>
            <person name="Choi C."/>
            <person name="Clum A."/>
            <person name="Dos Santos R.A."/>
            <person name="Damasio A.R."/>
            <person name="Diallinas G."/>
            <person name="Emri T."/>
            <person name="Fekete E."/>
            <person name="Flipphi M."/>
            <person name="Freyberg S."/>
            <person name="Gallo A."/>
            <person name="Gournas C."/>
            <person name="Habgood R."/>
            <person name="Hainaut M."/>
            <person name="Harispe M.L."/>
            <person name="Henrissat B."/>
            <person name="Hilden K.S."/>
            <person name="Hope R."/>
            <person name="Hossain A."/>
            <person name="Karabika E."/>
            <person name="Karaffa L."/>
            <person name="Karanyi Z."/>
            <person name="Krasevec N."/>
            <person name="Kuo A."/>
            <person name="Kusch H."/>
            <person name="LaButti K."/>
            <person name="Lagendijk E.L."/>
            <person name="Lapidus A."/>
            <person name="Levasseur A."/>
            <person name="Lindquist E."/>
            <person name="Lipzen A."/>
            <person name="Logrieco A.F."/>
            <person name="MacCabe A."/>
            <person name="Maekelae M.R."/>
            <person name="Malavazi I."/>
            <person name="Melin P."/>
            <person name="Meyer V."/>
            <person name="Mielnichuk N."/>
            <person name="Miskei M."/>
            <person name="Molnar A.P."/>
            <person name="Mule G."/>
            <person name="Ngan C.Y."/>
            <person name="Orejas M."/>
            <person name="Orosz E."/>
            <person name="Ouedraogo J.P."/>
            <person name="Overkamp K.M."/>
            <person name="Park H.-S."/>
            <person name="Perrone G."/>
            <person name="Piumi F."/>
            <person name="Punt P.J."/>
            <person name="Ram A.F."/>
            <person name="Ramon A."/>
            <person name="Rauscher S."/>
            <person name="Record E."/>
            <person name="Riano-Pachon D.M."/>
            <person name="Robert V."/>
            <person name="Roehrig J."/>
            <person name="Ruller R."/>
            <person name="Salamov A."/>
            <person name="Salih N.S."/>
            <person name="Samson R.A."/>
            <person name="Sandor E."/>
            <person name="Sanguinetti M."/>
            <person name="Schuetze T."/>
            <person name="Sepcic K."/>
            <person name="Shelest E."/>
            <person name="Sherlock G."/>
            <person name="Sophianopoulou V."/>
            <person name="Squina F.M."/>
            <person name="Sun H."/>
            <person name="Susca A."/>
            <person name="Todd R.B."/>
            <person name="Tsang A."/>
            <person name="Unkles S.E."/>
            <person name="van de Wiele N."/>
            <person name="van Rossen-Uffink D."/>
            <person name="Oliveira J.V."/>
            <person name="Vesth T.C."/>
            <person name="Visser J."/>
            <person name="Yu J.-H."/>
            <person name="Zhou M."/>
            <person name="Andersen M.R."/>
            <person name="Archer D.B."/>
            <person name="Baker S.E."/>
            <person name="Benoit I."/>
            <person name="Brakhage A.A."/>
            <person name="Braus G.H."/>
            <person name="Fischer R."/>
            <person name="Frisvad J.C."/>
            <person name="Goldman G.H."/>
            <person name="Houbraken J."/>
            <person name="Oakley B."/>
            <person name="Pocsi I."/>
            <person name="Scazzocchio C."/>
            <person name="Seiboth B."/>
            <person name="vanKuyk P.A."/>
            <person name="Wortman J."/>
            <person name="Dyer P.S."/>
            <person name="Grigoriev I.V."/>
        </authorList>
    </citation>
    <scope>NUCLEOTIDE SEQUENCE [LARGE SCALE GENOMIC DNA]</scope>
    <source>
        <strain evidence="3">CBS 506.65</strain>
    </source>
</reference>
<evidence type="ECO:0000256" key="1">
    <source>
        <dbReference type="SAM" id="MobiDB-lite"/>
    </source>
</evidence>
<gene>
    <name evidence="2" type="ORF">ASPZODRAFT_2122905</name>
</gene>
<name>A0A1L9SLL9_9EURO</name>
<organism evidence="2 3">
    <name type="scientific">Penicilliopsis zonata CBS 506.65</name>
    <dbReference type="NCBI Taxonomy" id="1073090"/>
    <lineage>
        <taxon>Eukaryota</taxon>
        <taxon>Fungi</taxon>
        <taxon>Dikarya</taxon>
        <taxon>Ascomycota</taxon>
        <taxon>Pezizomycotina</taxon>
        <taxon>Eurotiomycetes</taxon>
        <taxon>Eurotiomycetidae</taxon>
        <taxon>Eurotiales</taxon>
        <taxon>Aspergillaceae</taxon>
        <taxon>Penicilliopsis</taxon>
    </lineage>
</organism>
<evidence type="ECO:0000313" key="2">
    <source>
        <dbReference type="EMBL" id="OJJ48088.1"/>
    </source>
</evidence>
<dbReference type="RefSeq" id="XP_022582598.1">
    <property type="nucleotide sequence ID" value="XM_022727812.1"/>
</dbReference>
<sequence length="532" mass="58478">MENLNTSTPIFGQASFPSSSPLSNFVRKRNRSSGQGDQTTTSLGDRQSSSSVAPFPWPDQHGGFSPTPPPFVVRNSQGFGDWAGHPSIYGVSKVNPLNAETTDISRGEEAGNISTVQGLEKPASLDTSSTVQSDVNMLVPFNTSQSMAFLDALMTERTRGDNGQTLGLLDLHKLPGTRVLFCYGVLAMQMSLLPLFDYQQEPNGQRWRVKLTMYGQTVRQYQYFNTQAEAKAEACRVALYSLKDDYSSWVVPCDPSDQLAATTIFWDWIGLLKNYCAQNGLSAPVFTRYVHENGYRHEVEVGGASYFSLLKFYHTEKASQNASAHAALYRVLTSVSGSTVSLNTTSPVLLIDAAIPRSSPVSFGPTAKEKTNPTPFAPQGNANLIPLANARFQVTEPDKGSPKAETRWGYTHRELKSILNETKGPHSAKLAKLCGLIHLEFPEFRIETDGRLVDTQARYSAAAYFQGDPFLARAGGLGKVMDILGPEENVRESCCAEVVQYLINIVKEDTLLAEAAVKEEKMRMESWKQPAK</sequence>
<proteinExistence type="predicted"/>
<accession>A0A1L9SLL9</accession>
<feature type="region of interest" description="Disordered" evidence="1">
    <location>
        <begin position="1"/>
        <end position="72"/>
    </location>
</feature>
<dbReference type="VEuPathDB" id="FungiDB:ASPZODRAFT_2122905"/>
<dbReference type="OrthoDB" id="4469495at2759"/>
<evidence type="ECO:0000313" key="3">
    <source>
        <dbReference type="Proteomes" id="UP000184188"/>
    </source>
</evidence>
<dbReference type="AlphaFoldDB" id="A0A1L9SLL9"/>
<dbReference type="Proteomes" id="UP000184188">
    <property type="component" value="Unassembled WGS sequence"/>
</dbReference>
<keyword evidence="3" id="KW-1185">Reference proteome</keyword>
<dbReference type="EMBL" id="KV878339">
    <property type="protein sequence ID" value="OJJ48088.1"/>
    <property type="molecule type" value="Genomic_DNA"/>
</dbReference>
<feature type="compositionally biased region" description="Polar residues" evidence="1">
    <location>
        <begin position="32"/>
        <end position="52"/>
    </location>
</feature>
<protein>
    <recommendedName>
        <fullName evidence="4">DRBM domain-containing protein</fullName>
    </recommendedName>
</protein>
<dbReference type="SUPFAM" id="SSF54768">
    <property type="entry name" value="dsRNA-binding domain-like"/>
    <property type="match status" value="1"/>
</dbReference>
<evidence type="ECO:0008006" key="4">
    <source>
        <dbReference type="Google" id="ProtNLM"/>
    </source>
</evidence>
<dbReference type="GeneID" id="34614276"/>